<dbReference type="Proteomes" id="UP000257451">
    <property type="component" value="Unassembled WGS sequence"/>
</dbReference>
<dbReference type="AlphaFoldDB" id="A0A3E2MSE4"/>
<dbReference type="Pfam" id="PF18879">
    <property type="entry name" value="EspA_EspE"/>
    <property type="match status" value="1"/>
</dbReference>
<accession>A0A3E2MSE4</accession>
<feature type="compositionally biased region" description="Low complexity" evidence="1">
    <location>
        <begin position="300"/>
        <end position="311"/>
    </location>
</feature>
<evidence type="ECO:0000313" key="3">
    <source>
        <dbReference type="EMBL" id="RFZ36782.1"/>
    </source>
</evidence>
<feature type="domain" description="ESX-1 secretion-associated protein EspA/EspE-like" evidence="2">
    <location>
        <begin position="1"/>
        <end position="66"/>
    </location>
</feature>
<evidence type="ECO:0000259" key="2">
    <source>
        <dbReference type="Pfam" id="PF18879"/>
    </source>
</evidence>
<sequence>MFDQHGAQIAGLVPDGGWQGAAARAYGARTLTQSRHTALMAELDRLTAELVSDQADHLETGRKVFQALIWWMVYCLLACLACEGQGNPVASRNFAIANSALTQLIAGLTLASVAARTSRNANDLQAVTQRLIDMWAAPPISSDPVPGSPERTLPPAVSVSEFALTDHTGPVPRIPDRGSAFAALPGAPEFHLPTGAIGGFPDFGAPHLPIPALTGMPNLPDPTNMPDFSTMLAGLPTIAQLSTTLGQLTSLAGPTSTVSRLVNTATQHVQMISTLAQHGTPQHATQADHLATENNDSPDTDGATAGTSGSGERAPLGTATRPTQHQEHVV</sequence>
<evidence type="ECO:0000256" key="1">
    <source>
        <dbReference type="SAM" id="MobiDB-lite"/>
    </source>
</evidence>
<gene>
    <name evidence="3" type="ORF">DAVIS_03925</name>
</gene>
<name>A0A3E2MSE4_MYCMR</name>
<protein>
    <recommendedName>
        <fullName evidence="2">ESX-1 secretion-associated protein EspA/EspE-like domain-containing protein</fullName>
    </recommendedName>
</protein>
<comment type="caution">
    <text evidence="3">The sequence shown here is derived from an EMBL/GenBank/DDBJ whole genome shotgun (WGS) entry which is preliminary data.</text>
</comment>
<reference evidence="3 4" key="1">
    <citation type="journal article" date="2018" name="Sci. Rep.">
        <title>Extensive genomic diversity among Mycobacterium marinum strains revealed by whole genome sequencing.</title>
        <authorList>
            <person name="Das S."/>
            <person name="Pettersson B.M."/>
            <person name="Behra P.R."/>
            <person name="Mallick A."/>
            <person name="Cheramie M."/>
            <person name="Ramesh M."/>
            <person name="Shirreff L."/>
            <person name="DuCote T."/>
            <person name="Dasgupta S."/>
            <person name="Ennis D.G."/>
            <person name="Kirsebom L.A."/>
        </authorList>
    </citation>
    <scope>NUCLEOTIDE SEQUENCE [LARGE SCALE GENOMIC DNA]</scope>
    <source>
        <strain evidence="3 4">Davis1</strain>
    </source>
</reference>
<evidence type="ECO:0000313" key="4">
    <source>
        <dbReference type="Proteomes" id="UP000257451"/>
    </source>
</evidence>
<feature type="region of interest" description="Disordered" evidence="1">
    <location>
        <begin position="277"/>
        <end position="330"/>
    </location>
</feature>
<dbReference type="EMBL" id="PEDF01000145">
    <property type="protein sequence ID" value="RFZ36782.1"/>
    <property type="molecule type" value="Genomic_DNA"/>
</dbReference>
<organism evidence="3 4">
    <name type="scientific">Mycobacterium marinum</name>
    <dbReference type="NCBI Taxonomy" id="1781"/>
    <lineage>
        <taxon>Bacteria</taxon>
        <taxon>Bacillati</taxon>
        <taxon>Actinomycetota</taxon>
        <taxon>Actinomycetes</taxon>
        <taxon>Mycobacteriales</taxon>
        <taxon>Mycobacteriaceae</taxon>
        <taxon>Mycobacterium</taxon>
        <taxon>Mycobacterium ulcerans group</taxon>
    </lineage>
</organism>
<proteinExistence type="predicted"/>
<dbReference type="InterPro" id="IPR043796">
    <property type="entry name" value="ESX-1_EspA/EspE-like"/>
</dbReference>